<evidence type="ECO:0000256" key="1">
    <source>
        <dbReference type="ARBA" id="ARBA00003283"/>
    </source>
</evidence>
<dbReference type="PROSITE" id="PS51898">
    <property type="entry name" value="TYR_RECOMBINASE"/>
    <property type="match status" value="1"/>
</dbReference>
<reference evidence="9 10" key="1">
    <citation type="submission" date="2014-06" db="EMBL/GenBank/DDBJ databases">
        <title>Genome characterization of distinct group I Clostridium botulinum lineages.</title>
        <authorList>
            <person name="Giordani F."/>
            <person name="Anselmo A."/>
            <person name="Fillo S."/>
            <person name="Palozzi A.M."/>
            <person name="Fortunato A."/>
            <person name="Gentile B."/>
            <person name="Ciammaruconi A."/>
            <person name="Anniballi F."/>
            <person name="De Medici D."/>
            <person name="Lista F."/>
        </authorList>
    </citation>
    <scope>NUCLEOTIDE SEQUENCE [LARGE SCALE GENOMIC DNA]</scope>
    <source>
        <strain evidence="9 10">B2 450</strain>
    </source>
</reference>
<dbReference type="GO" id="GO:0006310">
    <property type="term" value="P:DNA recombination"/>
    <property type="evidence" value="ECO:0007669"/>
    <property type="project" value="UniProtKB-KW"/>
</dbReference>
<evidence type="ECO:0000313" key="9">
    <source>
        <dbReference type="EMBL" id="KIS24911.1"/>
    </source>
</evidence>
<gene>
    <name evidence="9" type="ORF">N495_15495</name>
</gene>
<evidence type="ECO:0000256" key="6">
    <source>
        <dbReference type="PROSITE-ProRule" id="PRU01248"/>
    </source>
</evidence>
<dbReference type="InterPro" id="IPR013762">
    <property type="entry name" value="Integrase-like_cat_sf"/>
</dbReference>
<dbReference type="PATRIC" id="fig|1379739.3.peg.3495"/>
<dbReference type="GO" id="GO:0003677">
    <property type="term" value="F:DNA binding"/>
    <property type="evidence" value="ECO:0007669"/>
    <property type="project" value="UniProtKB-UniRule"/>
</dbReference>
<keyword evidence="3" id="KW-0229">DNA integration</keyword>
<dbReference type="Proteomes" id="UP000032250">
    <property type="component" value="Unassembled WGS sequence"/>
</dbReference>
<evidence type="ECO:0000256" key="3">
    <source>
        <dbReference type="ARBA" id="ARBA00022908"/>
    </source>
</evidence>
<comment type="similarity">
    <text evidence="2">Belongs to the 'phage' integrase family.</text>
</comment>
<name>A0A0D1C1I7_CLOBO</name>
<organism evidence="9 10">
    <name type="scientific">Clostridium botulinum B2 450</name>
    <dbReference type="NCBI Taxonomy" id="1379739"/>
    <lineage>
        <taxon>Bacteria</taxon>
        <taxon>Bacillati</taxon>
        <taxon>Bacillota</taxon>
        <taxon>Clostridia</taxon>
        <taxon>Eubacteriales</taxon>
        <taxon>Clostridiaceae</taxon>
        <taxon>Clostridium</taxon>
    </lineage>
</organism>
<feature type="domain" description="Tyr recombinase" evidence="7">
    <location>
        <begin position="169"/>
        <end position="353"/>
    </location>
</feature>
<evidence type="ECO:0000256" key="5">
    <source>
        <dbReference type="ARBA" id="ARBA00023172"/>
    </source>
</evidence>
<dbReference type="HOGENOM" id="CLU_027562_17_0_9"/>
<dbReference type="Pfam" id="PF00589">
    <property type="entry name" value="Phage_integrase"/>
    <property type="match status" value="1"/>
</dbReference>
<dbReference type="Pfam" id="PF14657">
    <property type="entry name" value="Arm-DNA-bind_4"/>
    <property type="match status" value="1"/>
</dbReference>
<evidence type="ECO:0000256" key="2">
    <source>
        <dbReference type="ARBA" id="ARBA00008857"/>
    </source>
</evidence>
<dbReference type="InterPro" id="IPR002104">
    <property type="entry name" value="Integrase_catalytic"/>
</dbReference>
<dbReference type="PANTHER" id="PTHR30349">
    <property type="entry name" value="PHAGE INTEGRASE-RELATED"/>
    <property type="match status" value="1"/>
</dbReference>
<dbReference type="InterPro" id="IPR028259">
    <property type="entry name" value="AP2-like_int_N"/>
</dbReference>
<sequence length="359" mass="41576">MQYSTLIRKKDKGYQCIITYKVGNKWKTKSKQGFKKRQDAQTAMDEMLKELKKIVKNNVDPALLGMTFKTFTTKYLDHLELHRTTNTILAFKTVINRFSAIDNKPMEKITILDLQAIVDNITREGLNPNTIQDYIRKLNTIFKAAMDEYEIISSLPTKKLKYNKSKQDTDKRALTLEEEHYLLESFKNNKRHKKYYLIILLALKCGLRLGEILGLTWKDIDEVNNTLNINKQWKQIEETEYGYGSLKSKNSYRKVPISKKTLSELKKDKKVVNINSRLFNFGNTDSVSICINRLIKLKGVNITVHELRHTYATKLIANGVDFKTAAQFLGHSVDQTMKTYSHVNDDMIKKATGIVESIF</sequence>
<dbReference type="OrthoDB" id="9785687at2"/>
<dbReference type="InterPro" id="IPR011010">
    <property type="entry name" value="DNA_brk_join_enz"/>
</dbReference>
<dbReference type="AlphaFoldDB" id="A0A0D1C1I7"/>
<dbReference type="PANTHER" id="PTHR30349:SF64">
    <property type="entry name" value="PROPHAGE INTEGRASE INTD-RELATED"/>
    <property type="match status" value="1"/>
</dbReference>
<dbReference type="Gene3D" id="1.10.150.130">
    <property type="match status" value="1"/>
</dbReference>
<accession>A0A0D1C1I7</accession>
<dbReference type="InterPro" id="IPR010998">
    <property type="entry name" value="Integrase_recombinase_N"/>
</dbReference>
<dbReference type="Pfam" id="PF14659">
    <property type="entry name" value="Phage_int_SAM_3"/>
    <property type="match status" value="1"/>
</dbReference>
<dbReference type="InterPro" id="IPR050090">
    <property type="entry name" value="Tyrosine_recombinase_XerCD"/>
</dbReference>
<dbReference type="GO" id="GO:0015074">
    <property type="term" value="P:DNA integration"/>
    <property type="evidence" value="ECO:0007669"/>
    <property type="project" value="InterPro"/>
</dbReference>
<evidence type="ECO:0000313" key="10">
    <source>
        <dbReference type="Proteomes" id="UP000032250"/>
    </source>
</evidence>
<dbReference type="InterPro" id="IPR004107">
    <property type="entry name" value="Integrase_SAM-like_N"/>
</dbReference>
<keyword evidence="4 6" id="KW-0238">DNA-binding</keyword>
<evidence type="ECO:0000256" key="4">
    <source>
        <dbReference type="ARBA" id="ARBA00023125"/>
    </source>
</evidence>
<feature type="domain" description="Core-binding (CB)" evidence="8">
    <location>
        <begin position="66"/>
        <end position="146"/>
    </location>
</feature>
<dbReference type="InterPro" id="IPR044068">
    <property type="entry name" value="CB"/>
</dbReference>
<comment type="function">
    <text evidence="1">Site-specific tyrosine recombinase, which acts by catalyzing the cutting and rejoining of the recombining DNA molecules.</text>
</comment>
<evidence type="ECO:0000259" key="7">
    <source>
        <dbReference type="PROSITE" id="PS51898"/>
    </source>
</evidence>
<comment type="caution">
    <text evidence="9">The sequence shown here is derived from an EMBL/GenBank/DDBJ whole genome shotgun (WGS) entry which is preliminary data.</text>
</comment>
<dbReference type="SUPFAM" id="SSF56349">
    <property type="entry name" value="DNA breaking-rejoining enzymes"/>
    <property type="match status" value="1"/>
</dbReference>
<evidence type="ECO:0000259" key="8">
    <source>
        <dbReference type="PROSITE" id="PS51900"/>
    </source>
</evidence>
<dbReference type="CDD" id="cd01189">
    <property type="entry name" value="INT_ICEBs1_C_like"/>
    <property type="match status" value="1"/>
</dbReference>
<dbReference type="Gene3D" id="1.10.443.10">
    <property type="entry name" value="Intergrase catalytic core"/>
    <property type="match status" value="1"/>
</dbReference>
<protein>
    <submittedName>
        <fullName evidence="9">Integrase</fullName>
    </submittedName>
</protein>
<keyword evidence="5" id="KW-0233">DNA recombination</keyword>
<dbReference type="PROSITE" id="PS51900">
    <property type="entry name" value="CB"/>
    <property type="match status" value="1"/>
</dbReference>
<proteinExistence type="inferred from homology"/>
<dbReference type="EMBL" id="JXSU01000007">
    <property type="protein sequence ID" value="KIS24911.1"/>
    <property type="molecule type" value="Genomic_DNA"/>
</dbReference>
<dbReference type="RefSeq" id="WP_043032372.1">
    <property type="nucleotide sequence ID" value="NZ_JXSU01000007.1"/>
</dbReference>